<evidence type="ECO:0000313" key="3">
    <source>
        <dbReference type="EMBL" id="WAT97511.1"/>
    </source>
</evidence>
<reference evidence="2 4" key="1">
    <citation type="submission" date="2019-12" db="EMBL/GenBank/DDBJ databases">
        <title>Whole genome shotgun sequence of Streptomyces libani subsp. libani NBRC 13452.</title>
        <authorList>
            <person name="Ichikawa N."/>
            <person name="Kimura A."/>
            <person name="Kitahashi Y."/>
            <person name="Komaki H."/>
            <person name="Tamura T."/>
        </authorList>
    </citation>
    <scope>NUCLEOTIDE SEQUENCE [LARGE SCALE GENOMIC DNA]</scope>
    <source>
        <strain evidence="2 4">NBRC 13452</strain>
    </source>
</reference>
<dbReference type="AlphaFoldDB" id="A0A640THC1"/>
<protein>
    <recommendedName>
        <fullName evidence="6">Lipoprotein</fullName>
    </recommendedName>
</protein>
<dbReference type="RefSeq" id="WP_018090056.1">
    <property type="nucleotide sequence ID" value="NZ_BLIP01000001.1"/>
</dbReference>
<evidence type="ECO:0000256" key="1">
    <source>
        <dbReference type="SAM" id="MobiDB-lite"/>
    </source>
</evidence>
<name>A0A640THC1_STRNI</name>
<dbReference type="EMBL" id="BLIP01000001">
    <property type="protein sequence ID" value="GFE23017.1"/>
    <property type="molecule type" value="Genomic_DNA"/>
</dbReference>
<evidence type="ECO:0000313" key="2">
    <source>
        <dbReference type="EMBL" id="GFE23017.1"/>
    </source>
</evidence>
<sequence>MFSGAGPKRPLSPVVAATVVAAALGLTGCSVDASTAEPESKSFAYAGSSLKLTTHEVATELVAADRKDIKVTRWFDHAAGSEHLTWTLKGDTLDIDAGCSGIAFCDAKFKVEVPRGVAVIRDGRATDPPGATGPGERRPATP</sequence>
<accession>A0A640THC1</accession>
<feature type="region of interest" description="Disordered" evidence="1">
    <location>
        <begin position="121"/>
        <end position="142"/>
    </location>
</feature>
<dbReference type="EMBL" id="CP114202">
    <property type="protein sequence ID" value="WAT97511.1"/>
    <property type="molecule type" value="Genomic_DNA"/>
</dbReference>
<keyword evidence="5" id="KW-1185">Reference proteome</keyword>
<evidence type="ECO:0000313" key="5">
    <source>
        <dbReference type="Proteomes" id="UP001210609"/>
    </source>
</evidence>
<dbReference type="Proteomes" id="UP000429552">
    <property type="component" value="Unassembled WGS sequence"/>
</dbReference>
<reference evidence="3 5" key="2">
    <citation type="submission" date="2022-12" db="EMBL/GenBank/DDBJ databases">
        <authorList>
            <person name="Ruckert C."/>
            <person name="Busche T."/>
            <person name="Kalinowski J."/>
            <person name="Wittmann C."/>
        </authorList>
    </citation>
    <scope>NUCLEOTIDE SEQUENCE [LARGE SCALE GENOMIC DNA]</scope>
    <source>
        <strain evidence="3 5">DSM 40555</strain>
    </source>
</reference>
<organism evidence="2 4">
    <name type="scientific">Streptomyces nigrescens</name>
    <dbReference type="NCBI Taxonomy" id="1920"/>
    <lineage>
        <taxon>Bacteria</taxon>
        <taxon>Bacillati</taxon>
        <taxon>Actinomycetota</taxon>
        <taxon>Actinomycetes</taxon>
        <taxon>Kitasatosporales</taxon>
        <taxon>Streptomycetaceae</taxon>
        <taxon>Streptomyces</taxon>
    </lineage>
</organism>
<evidence type="ECO:0000313" key="4">
    <source>
        <dbReference type="Proteomes" id="UP000429552"/>
    </source>
</evidence>
<gene>
    <name evidence="2" type="ORF">Sliba_34700</name>
    <name evidence="3" type="ORF">STRLI_003459</name>
</gene>
<evidence type="ECO:0008006" key="6">
    <source>
        <dbReference type="Google" id="ProtNLM"/>
    </source>
</evidence>
<dbReference type="Proteomes" id="UP001210609">
    <property type="component" value="Chromosome"/>
</dbReference>
<proteinExistence type="predicted"/>